<dbReference type="EMBL" id="AZBU02000006">
    <property type="protein sequence ID" value="TKR73262.1"/>
    <property type="molecule type" value="Genomic_DNA"/>
</dbReference>
<keyword evidence="1" id="KW-1133">Transmembrane helix</keyword>
<dbReference type="AlphaFoldDB" id="A0A4U5MUN4"/>
<name>A0A4U5MUN4_STECR</name>
<proteinExistence type="predicted"/>
<sequence length="118" mass="13505">MWVYDPYIFVPEDQVPVDRNAFFSNANTMNNYLCIPGMFFLYAVLIVAVFVKGKNAANYKFQMRCIFLCVLVFVPGSIFIVMQFMAPPLFLTYITVFSYMAGNGIGHDLIRGNIDILF</sequence>
<dbReference type="InterPro" id="IPR019425">
    <property type="entry name" value="7TM_GPCR_serpentine_rcpt_Srt"/>
</dbReference>
<keyword evidence="1" id="KW-0472">Membrane</keyword>
<organism evidence="2 3">
    <name type="scientific">Steinernema carpocapsae</name>
    <name type="common">Entomopathogenic nematode</name>
    <dbReference type="NCBI Taxonomy" id="34508"/>
    <lineage>
        <taxon>Eukaryota</taxon>
        <taxon>Metazoa</taxon>
        <taxon>Ecdysozoa</taxon>
        <taxon>Nematoda</taxon>
        <taxon>Chromadorea</taxon>
        <taxon>Rhabditida</taxon>
        <taxon>Tylenchina</taxon>
        <taxon>Panagrolaimomorpha</taxon>
        <taxon>Strongyloidoidea</taxon>
        <taxon>Steinernematidae</taxon>
        <taxon>Steinernema</taxon>
    </lineage>
</organism>
<dbReference type="Proteomes" id="UP000298663">
    <property type="component" value="Unassembled WGS sequence"/>
</dbReference>
<gene>
    <name evidence="2" type="ORF">L596_020595</name>
</gene>
<keyword evidence="3" id="KW-1185">Reference proteome</keyword>
<evidence type="ECO:0000313" key="2">
    <source>
        <dbReference type="EMBL" id="TKR73262.1"/>
    </source>
</evidence>
<feature type="transmembrane region" description="Helical" evidence="1">
    <location>
        <begin position="63"/>
        <end position="84"/>
    </location>
</feature>
<protein>
    <submittedName>
        <fullName evidence="2">Uncharacterized protein</fullName>
    </submittedName>
</protein>
<comment type="caution">
    <text evidence="2">The sequence shown here is derived from an EMBL/GenBank/DDBJ whole genome shotgun (WGS) entry which is preliminary data.</text>
</comment>
<accession>A0A4U5MUN4</accession>
<dbReference type="Pfam" id="PF10321">
    <property type="entry name" value="7TM_GPCR_Srt"/>
    <property type="match status" value="1"/>
</dbReference>
<reference evidence="2 3" key="2">
    <citation type="journal article" date="2019" name="G3 (Bethesda)">
        <title>Hybrid Assembly of the Genome of the Entomopathogenic Nematode Steinernema carpocapsae Identifies the X-Chromosome.</title>
        <authorList>
            <person name="Serra L."/>
            <person name="Macchietto M."/>
            <person name="Macias-Munoz A."/>
            <person name="McGill C.J."/>
            <person name="Rodriguez I.M."/>
            <person name="Rodriguez B."/>
            <person name="Murad R."/>
            <person name="Mortazavi A."/>
        </authorList>
    </citation>
    <scope>NUCLEOTIDE SEQUENCE [LARGE SCALE GENOMIC DNA]</scope>
    <source>
        <strain evidence="2 3">ALL</strain>
    </source>
</reference>
<feature type="transmembrane region" description="Helical" evidence="1">
    <location>
        <begin position="29"/>
        <end position="51"/>
    </location>
</feature>
<reference evidence="2 3" key="1">
    <citation type="journal article" date="2015" name="Genome Biol.">
        <title>Comparative genomics of Steinernema reveals deeply conserved gene regulatory networks.</title>
        <authorList>
            <person name="Dillman A.R."/>
            <person name="Macchietto M."/>
            <person name="Porter C.F."/>
            <person name="Rogers A."/>
            <person name="Williams B."/>
            <person name="Antoshechkin I."/>
            <person name="Lee M.M."/>
            <person name="Goodwin Z."/>
            <person name="Lu X."/>
            <person name="Lewis E.E."/>
            <person name="Goodrich-Blair H."/>
            <person name="Stock S.P."/>
            <person name="Adams B.J."/>
            <person name="Sternberg P.W."/>
            <person name="Mortazavi A."/>
        </authorList>
    </citation>
    <scope>NUCLEOTIDE SEQUENCE [LARGE SCALE GENOMIC DNA]</scope>
    <source>
        <strain evidence="2 3">ALL</strain>
    </source>
</reference>
<evidence type="ECO:0000313" key="3">
    <source>
        <dbReference type="Proteomes" id="UP000298663"/>
    </source>
</evidence>
<keyword evidence="1" id="KW-0812">Transmembrane</keyword>
<evidence type="ECO:0000256" key="1">
    <source>
        <dbReference type="SAM" id="Phobius"/>
    </source>
</evidence>